<sequence length="151" mass="17879">MSRIFEAIKSRKEEEETLPCYCGKKRGKKCAFCGLKRELGDLVLDFDEEIDFEQIGKKCMSETDGDNSEGELNENNTPNIIPRSKRDRQSQVFRARTKKMAYPSIPERKLKSAIKQRNFRRKLREKIKERKAEQAKVDQILKVWKEDRKQH</sequence>
<dbReference type="Proteomes" id="UP001295684">
    <property type="component" value="Unassembled WGS sequence"/>
</dbReference>
<dbReference type="AlphaFoldDB" id="A0AAD1XP16"/>
<reference evidence="2" key="1">
    <citation type="submission" date="2023-07" db="EMBL/GenBank/DDBJ databases">
        <authorList>
            <consortium name="AG Swart"/>
            <person name="Singh M."/>
            <person name="Singh A."/>
            <person name="Seah K."/>
            <person name="Emmerich C."/>
        </authorList>
    </citation>
    <scope>NUCLEOTIDE SEQUENCE</scope>
    <source>
        <strain evidence="2">DP1</strain>
    </source>
</reference>
<evidence type="ECO:0000313" key="3">
    <source>
        <dbReference type="Proteomes" id="UP001295684"/>
    </source>
</evidence>
<feature type="compositionally biased region" description="Acidic residues" evidence="1">
    <location>
        <begin position="63"/>
        <end position="72"/>
    </location>
</feature>
<accession>A0AAD1XP16</accession>
<keyword evidence="3" id="KW-1185">Reference proteome</keyword>
<gene>
    <name evidence="2" type="ORF">ECRASSUSDP1_LOCUS17504</name>
</gene>
<protein>
    <submittedName>
        <fullName evidence="2">Uncharacterized protein</fullName>
    </submittedName>
</protein>
<evidence type="ECO:0000313" key="2">
    <source>
        <dbReference type="EMBL" id="CAI2376135.1"/>
    </source>
</evidence>
<evidence type="ECO:0000256" key="1">
    <source>
        <dbReference type="SAM" id="MobiDB-lite"/>
    </source>
</evidence>
<dbReference type="EMBL" id="CAMPGE010017672">
    <property type="protein sequence ID" value="CAI2376135.1"/>
    <property type="molecule type" value="Genomic_DNA"/>
</dbReference>
<feature type="region of interest" description="Disordered" evidence="1">
    <location>
        <begin position="61"/>
        <end position="89"/>
    </location>
</feature>
<organism evidence="2 3">
    <name type="scientific">Euplotes crassus</name>
    <dbReference type="NCBI Taxonomy" id="5936"/>
    <lineage>
        <taxon>Eukaryota</taxon>
        <taxon>Sar</taxon>
        <taxon>Alveolata</taxon>
        <taxon>Ciliophora</taxon>
        <taxon>Intramacronucleata</taxon>
        <taxon>Spirotrichea</taxon>
        <taxon>Hypotrichia</taxon>
        <taxon>Euplotida</taxon>
        <taxon>Euplotidae</taxon>
        <taxon>Moneuplotes</taxon>
    </lineage>
</organism>
<name>A0AAD1XP16_EUPCR</name>
<proteinExistence type="predicted"/>
<comment type="caution">
    <text evidence="2">The sequence shown here is derived from an EMBL/GenBank/DDBJ whole genome shotgun (WGS) entry which is preliminary data.</text>
</comment>